<dbReference type="OrthoDB" id="5976053at2"/>
<organism evidence="1 2">
    <name type="scientific">Arenimonas donghaensis DSM 18148 = HO3-R19</name>
    <dbReference type="NCBI Taxonomy" id="1121014"/>
    <lineage>
        <taxon>Bacteria</taxon>
        <taxon>Pseudomonadati</taxon>
        <taxon>Pseudomonadota</taxon>
        <taxon>Gammaproteobacteria</taxon>
        <taxon>Lysobacterales</taxon>
        <taxon>Lysobacteraceae</taxon>
        <taxon>Arenimonas</taxon>
    </lineage>
</organism>
<reference evidence="2" key="1">
    <citation type="submission" date="2013-08" db="EMBL/GenBank/DDBJ databases">
        <title>Genome sequencing of Arenimonas donghaensis.</title>
        <authorList>
            <person name="Chen F."/>
            <person name="Wang G."/>
        </authorList>
    </citation>
    <scope>NUCLEOTIDE SEQUENCE [LARGE SCALE GENOMIC DNA]</scope>
    <source>
        <strain evidence="2">HO3-R19</strain>
    </source>
</reference>
<dbReference type="PATRIC" id="fig|1121014.3.peg.1398"/>
<keyword evidence="2" id="KW-1185">Reference proteome</keyword>
<dbReference type="RefSeq" id="WP_152560413.1">
    <property type="nucleotide sequence ID" value="NZ_AVCJ01000012.1"/>
</dbReference>
<evidence type="ECO:0000313" key="1">
    <source>
        <dbReference type="EMBL" id="KFL36710.1"/>
    </source>
</evidence>
<protein>
    <submittedName>
        <fullName evidence="1">Uncharacterized protein</fullName>
    </submittedName>
</protein>
<accession>A0A087MIK7</accession>
<proteinExistence type="predicted"/>
<gene>
    <name evidence="1" type="ORF">N788_03620</name>
</gene>
<dbReference type="EMBL" id="AVCJ01000012">
    <property type="protein sequence ID" value="KFL36710.1"/>
    <property type="molecule type" value="Genomic_DNA"/>
</dbReference>
<sequence length="117" mass="12381">MPKRPTPPIAAEKLGEPHAHLRDKAGKLLGGIVFKDGQWVLGLGGRMVGESTSAAHVLAILKRAAAIARDEGREVTLVFSATLRAAAHQEAADQGLDFDAFQARLIAEMNASSARQS</sequence>
<comment type="caution">
    <text evidence="1">The sequence shown here is derived from an EMBL/GenBank/DDBJ whole genome shotgun (WGS) entry which is preliminary data.</text>
</comment>
<name>A0A087MIK7_9GAMM</name>
<dbReference type="AlphaFoldDB" id="A0A087MIK7"/>
<dbReference type="Proteomes" id="UP000029085">
    <property type="component" value="Unassembled WGS sequence"/>
</dbReference>
<evidence type="ECO:0000313" key="2">
    <source>
        <dbReference type="Proteomes" id="UP000029085"/>
    </source>
</evidence>
<reference evidence="1 2" key="2">
    <citation type="journal article" date="2015" name="Stand. Genomic Sci.">
        <title>High quality draft genomic sequence of Arenimonas donghaensis DSM 18148(T).</title>
        <authorList>
            <person name="Chen F."/>
            <person name="Wang H."/>
            <person name="Cao Y."/>
            <person name="Li X."/>
            <person name="Wang G."/>
        </authorList>
    </citation>
    <scope>NUCLEOTIDE SEQUENCE [LARGE SCALE GENOMIC DNA]</scope>
    <source>
        <strain evidence="1 2">HO3-R19</strain>
    </source>
</reference>